<dbReference type="GO" id="GO:0003677">
    <property type="term" value="F:DNA binding"/>
    <property type="evidence" value="ECO:0007669"/>
    <property type="project" value="UniProtKB-KW"/>
</dbReference>
<name>A0AAJ1WK29_9BACI</name>
<comment type="caution">
    <text evidence="2">The sequence shown here is derived from an EMBL/GenBank/DDBJ whole genome shotgun (WGS) entry which is preliminary data.</text>
</comment>
<dbReference type="EMBL" id="JAUSUC010000035">
    <property type="protein sequence ID" value="MDQ0216078.1"/>
    <property type="molecule type" value="Genomic_DNA"/>
</dbReference>
<evidence type="ECO:0000256" key="1">
    <source>
        <dbReference type="SAM" id="Coils"/>
    </source>
</evidence>
<proteinExistence type="predicted"/>
<feature type="coiled-coil region" evidence="1">
    <location>
        <begin position="109"/>
        <end position="167"/>
    </location>
</feature>
<gene>
    <name evidence="2" type="ORF">J2S13_002500</name>
</gene>
<protein>
    <submittedName>
        <fullName evidence="2">DNA-binding transcriptional MerR regulator</fullName>
    </submittedName>
</protein>
<sequence length="188" mass="21955">MEKVYFSSEVAKNLGIGASTLRKYALSLEQQGYHFERGINNSRVFHQKDIQLIKQLIHSITKKNLPLEKAIDLILTNLQDETTVPVTVTTHDEEIEEAHPLETKLYERIEQLESNQVKLIEANVELAKQLDRHQQWLKDKIEELEIAKRDRHLIENLQQALDEKKSKPKRAGSIKNFVAFMFNRKREA</sequence>
<keyword evidence="1" id="KW-0175">Coiled coil</keyword>
<dbReference type="Gene3D" id="1.10.1660.10">
    <property type="match status" value="1"/>
</dbReference>
<dbReference type="Proteomes" id="UP001237207">
    <property type="component" value="Unassembled WGS sequence"/>
</dbReference>
<accession>A0AAJ1WK29</accession>
<organism evidence="2 3">
    <name type="scientific">Oikeobacillus pervagus</name>
    <dbReference type="NCBI Taxonomy" id="1325931"/>
    <lineage>
        <taxon>Bacteria</taxon>
        <taxon>Bacillati</taxon>
        <taxon>Bacillota</taxon>
        <taxon>Bacilli</taxon>
        <taxon>Bacillales</taxon>
        <taxon>Bacillaceae</taxon>
        <taxon>Oikeobacillus</taxon>
    </lineage>
</organism>
<dbReference type="AlphaFoldDB" id="A0AAJ1WK29"/>
<evidence type="ECO:0000313" key="2">
    <source>
        <dbReference type="EMBL" id="MDQ0216078.1"/>
    </source>
</evidence>
<dbReference type="SUPFAM" id="SSF46955">
    <property type="entry name" value="Putative DNA-binding domain"/>
    <property type="match status" value="1"/>
</dbReference>
<keyword evidence="3" id="KW-1185">Reference proteome</keyword>
<reference evidence="2" key="1">
    <citation type="submission" date="2023-07" db="EMBL/GenBank/DDBJ databases">
        <title>Genomic Encyclopedia of Type Strains, Phase IV (KMG-IV): sequencing the most valuable type-strain genomes for metagenomic binning, comparative biology and taxonomic classification.</title>
        <authorList>
            <person name="Goeker M."/>
        </authorList>
    </citation>
    <scope>NUCLEOTIDE SEQUENCE</scope>
    <source>
        <strain evidence="2">DSM 23947</strain>
    </source>
</reference>
<evidence type="ECO:0000313" key="3">
    <source>
        <dbReference type="Proteomes" id="UP001237207"/>
    </source>
</evidence>
<dbReference type="InterPro" id="IPR009061">
    <property type="entry name" value="DNA-bd_dom_put_sf"/>
</dbReference>
<keyword evidence="2" id="KW-0238">DNA-binding</keyword>
<dbReference type="RefSeq" id="WP_307258075.1">
    <property type="nucleotide sequence ID" value="NZ_JAUSUC010000035.1"/>
</dbReference>